<evidence type="ECO:0000256" key="1">
    <source>
        <dbReference type="SAM" id="MobiDB-lite"/>
    </source>
</evidence>
<comment type="caution">
    <text evidence="4">The sequence shown here is derived from an EMBL/GenBank/DDBJ whole genome shotgun (WGS) entry which is preliminary data.</text>
</comment>
<dbReference type="PANTHER" id="PTHR40278">
    <property type="entry name" value="DNA UTILIZATION PROTEIN HOFN"/>
    <property type="match status" value="1"/>
</dbReference>
<dbReference type="Proteomes" id="UP000320913">
    <property type="component" value="Unassembled WGS sequence"/>
</dbReference>
<dbReference type="InterPro" id="IPR003494">
    <property type="entry name" value="SHS2_FtsA"/>
</dbReference>
<evidence type="ECO:0000256" key="2">
    <source>
        <dbReference type="SAM" id="Phobius"/>
    </source>
</evidence>
<feature type="compositionally biased region" description="Basic and acidic residues" evidence="1">
    <location>
        <begin position="273"/>
        <end position="284"/>
    </location>
</feature>
<dbReference type="Gene3D" id="3.30.420.40">
    <property type="match status" value="1"/>
</dbReference>
<feature type="region of interest" description="Disordered" evidence="1">
    <location>
        <begin position="190"/>
        <end position="310"/>
    </location>
</feature>
<proteinExistence type="predicted"/>
<dbReference type="Pfam" id="PF11104">
    <property type="entry name" value="PilM_2"/>
    <property type="match status" value="1"/>
</dbReference>
<dbReference type="PANTHER" id="PTHR40278:SF1">
    <property type="entry name" value="DNA UTILIZATION PROTEIN HOFN"/>
    <property type="match status" value="1"/>
</dbReference>
<gene>
    <name evidence="4" type="ORF">E6K75_02955</name>
</gene>
<feature type="domain" description="SHS2" evidence="3">
    <location>
        <begin position="8"/>
        <end position="164"/>
    </location>
</feature>
<evidence type="ECO:0000313" key="5">
    <source>
        <dbReference type="Proteomes" id="UP000320913"/>
    </source>
</evidence>
<dbReference type="InterPro" id="IPR005883">
    <property type="entry name" value="PilM"/>
</dbReference>
<dbReference type="InterPro" id="IPR007813">
    <property type="entry name" value="PilN"/>
</dbReference>
<evidence type="ECO:0000313" key="4">
    <source>
        <dbReference type="EMBL" id="TMQ60341.1"/>
    </source>
</evidence>
<dbReference type="InterPro" id="IPR043129">
    <property type="entry name" value="ATPase_NBD"/>
</dbReference>
<dbReference type="AlphaFoldDB" id="A0A538T9L9"/>
<dbReference type="GO" id="GO:0051301">
    <property type="term" value="P:cell division"/>
    <property type="evidence" value="ECO:0007669"/>
    <property type="project" value="InterPro"/>
</dbReference>
<name>A0A538T9L9_UNCEI</name>
<feature type="compositionally biased region" description="Basic residues" evidence="1">
    <location>
        <begin position="211"/>
        <end position="221"/>
    </location>
</feature>
<dbReference type="Pfam" id="PF05137">
    <property type="entry name" value="PilN"/>
    <property type="match status" value="1"/>
</dbReference>
<dbReference type="InterPro" id="IPR052534">
    <property type="entry name" value="Extracell_DNA_Util/SecSys_Comp"/>
</dbReference>
<sequence length="495" mass="55248">MFGKKKTTVGLDIGSSSIKVVELAHDRSGVRLVNFGVSEPLSEAIVDGEIMDRQLVHEAIANLLESRQIRNRSVVTPVSGRAVIVKKILMDRLSEEDAKEAIQWEAEQHVPYDINDVSLDFQIINPNVDQKKMQVLLVAAKKEMIQNHADIIREAGLTPVIIDVDCGEPGSALHEGPLGRLERVRRRHPAPLQREPAGRAGRAAGQEQQPVHRRRSHHPGRLRGSLGAARPRDRLSQVVGRRGARRPDPSLRRIGPRTGPEGIPEHAASGARGRRESAPEDRLRRGPLQRRVRREPGPLAHRRHRPGASIGGSMIRINLLPRDERQARRSFALPKMGSLMPVLVLLLVIALFGTISVFQALQIGRLNADIARADQESAKLAPQIRTIQELTVKREELQRRLNVIQDLDKTRLQRVMLVDELSRCVPEHLWLTSYDETGNKVLIEGVTFSNLIVADFMTRLEASPLYGTVDLILAEKGVIDNRNVVKFKVTALMTL</sequence>
<accession>A0A538T9L9</accession>
<keyword evidence="2" id="KW-0812">Transmembrane</keyword>
<dbReference type="SUPFAM" id="SSF53067">
    <property type="entry name" value="Actin-like ATPase domain"/>
    <property type="match status" value="1"/>
</dbReference>
<organism evidence="4 5">
    <name type="scientific">Eiseniibacteriota bacterium</name>
    <dbReference type="NCBI Taxonomy" id="2212470"/>
    <lineage>
        <taxon>Bacteria</taxon>
        <taxon>Candidatus Eiseniibacteriota</taxon>
    </lineage>
</organism>
<feature type="transmembrane region" description="Helical" evidence="2">
    <location>
        <begin position="338"/>
        <end position="361"/>
    </location>
</feature>
<keyword evidence="2" id="KW-1133">Transmembrane helix</keyword>
<reference evidence="4 5" key="1">
    <citation type="journal article" date="2019" name="Nat. Microbiol.">
        <title>Mediterranean grassland soil C-N compound turnover is dependent on rainfall and depth, and is mediated by genomically divergent microorganisms.</title>
        <authorList>
            <person name="Diamond S."/>
            <person name="Andeer P.F."/>
            <person name="Li Z."/>
            <person name="Crits-Christoph A."/>
            <person name="Burstein D."/>
            <person name="Anantharaman K."/>
            <person name="Lane K.R."/>
            <person name="Thomas B.C."/>
            <person name="Pan C."/>
            <person name="Northen T.R."/>
            <person name="Banfield J.F."/>
        </authorList>
    </citation>
    <scope>NUCLEOTIDE SEQUENCE [LARGE SCALE GENOMIC DNA]</scope>
    <source>
        <strain evidence="4">WS_5</strain>
    </source>
</reference>
<keyword evidence="2" id="KW-0472">Membrane</keyword>
<dbReference type="EMBL" id="VBOV01000080">
    <property type="protein sequence ID" value="TMQ60341.1"/>
    <property type="molecule type" value="Genomic_DNA"/>
</dbReference>
<feature type="compositionally biased region" description="Low complexity" evidence="1">
    <location>
        <begin position="193"/>
        <end position="209"/>
    </location>
</feature>
<protein>
    <recommendedName>
        <fullName evidence="3">SHS2 domain-containing protein</fullName>
    </recommendedName>
</protein>
<evidence type="ECO:0000259" key="3">
    <source>
        <dbReference type="SMART" id="SM00842"/>
    </source>
</evidence>
<dbReference type="SMART" id="SM00842">
    <property type="entry name" value="FtsA"/>
    <property type="match status" value="1"/>
</dbReference>
<dbReference type="CDD" id="cd24049">
    <property type="entry name" value="ASKHA_NBD_PilM"/>
    <property type="match status" value="1"/>
</dbReference>